<dbReference type="PROSITE" id="PS50801">
    <property type="entry name" value="STAS"/>
    <property type="match status" value="1"/>
</dbReference>
<dbReference type="PANTHER" id="PTHR33495">
    <property type="entry name" value="ANTI-SIGMA FACTOR ANTAGONIST TM_1081-RELATED-RELATED"/>
    <property type="match status" value="1"/>
</dbReference>
<dbReference type="Gene3D" id="3.30.750.24">
    <property type="entry name" value="STAS domain"/>
    <property type="match status" value="1"/>
</dbReference>
<dbReference type="EMBL" id="BSFQ01000015">
    <property type="protein sequence ID" value="GLL12641.1"/>
    <property type="molecule type" value="Genomic_DNA"/>
</dbReference>
<accession>A0A9W6NXH1</accession>
<dbReference type="CDD" id="cd07043">
    <property type="entry name" value="STAS_anti-anti-sigma_factors"/>
    <property type="match status" value="1"/>
</dbReference>
<evidence type="ECO:0000256" key="3">
    <source>
        <dbReference type="SAM" id="Phobius"/>
    </source>
</evidence>
<evidence type="ECO:0000313" key="5">
    <source>
        <dbReference type="EMBL" id="GLL12641.1"/>
    </source>
</evidence>
<evidence type="ECO:0000259" key="4">
    <source>
        <dbReference type="PROSITE" id="PS50801"/>
    </source>
</evidence>
<dbReference type="SUPFAM" id="SSF52091">
    <property type="entry name" value="SpoIIaa-like"/>
    <property type="match status" value="1"/>
</dbReference>
<name>A0A9W6NXH1_9PSEU</name>
<comment type="caution">
    <text evidence="5">The sequence shown here is derived from an EMBL/GenBank/DDBJ whole genome shotgun (WGS) entry which is preliminary data.</text>
</comment>
<dbReference type="RefSeq" id="WP_051737674.1">
    <property type="nucleotide sequence ID" value="NZ_BAAAUZ010000073.1"/>
</dbReference>
<evidence type="ECO:0000313" key="6">
    <source>
        <dbReference type="Proteomes" id="UP001143463"/>
    </source>
</evidence>
<dbReference type="Pfam" id="PF01740">
    <property type="entry name" value="STAS"/>
    <property type="match status" value="1"/>
</dbReference>
<proteinExistence type="inferred from homology"/>
<evidence type="ECO:0000256" key="2">
    <source>
        <dbReference type="RuleBase" id="RU003749"/>
    </source>
</evidence>
<evidence type="ECO:0000256" key="1">
    <source>
        <dbReference type="ARBA" id="ARBA00009013"/>
    </source>
</evidence>
<dbReference type="Proteomes" id="UP001143463">
    <property type="component" value="Unassembled WGS sequence"/>
</dbReference>
<keyword evidence="6" id="KW-1185">Reference proteome</keyword>
<dbReference type="PANTHER" id="PTHR33495:SF2">
    <property type="entry name" value="ANTI-SIGMA FACTOR ANTAGONIST TM_1081-RELATED"/>
    <property type="match status" value="1"/>
</dbReference>
<keyword evidence="3" id="KW-1133">Transmembrane helix</keyword>
<sequence>MVQGPVKQSAVFFLVQEVAMPDVCADAPDGGGAGTGDPFVPHLTTAAEARGDAVVVHVTGEIDAETAAEFRDAVTRVLDGRLVVVVLIGVAFLGSAGLAALLGIRDRAVASGAVVRFVVGGNRVVIRPLAITGVARELELYDELGPALRDPAPGAA</sequence>
<dbReference type="InterPro" id="IPR003658">
    <property type="entry name" value="Anti-sigma_ant"/>
</dbReference>
<reference evidence="5" key="1">
    <citation type="journal article" date="2014" name="Int. J. Syst. Evol. Microbiol.">
        <title>Complete genome sequence of Corynebacterium casei LMG S-19264T (=DSM 44701T), isolated from a smear-ripened cheese.</title>
        <authorList>
            <consortium name="US DOE Joint Genome Institute (JGI-PGF)"/>
            <person name="Walter F."/>
            <person name="Albersmeier A."/>
            <person name="Kalinowski J."/>
            <person name="Ruckert C."/>
        </authorList>
    </citation>
    <scope>NUCLEOTIDE SEQUENCE</scope>
    <source>
        <strain evidence="5">VKM Ac-1069</strain>
    </source>
</reference>
<gene>
    <name evidence="5" type="ORF">GCM10017577_37820</name>
</gene>
<reference evidence="5" key="2">
    <citation type="submission" date="2023-01" db="EMBL/GenBank/DDBJ databases">
        <authorList>
            <person name="Sun Q."/>
            <person name="Evtushenko L."/>
        </authorList>
    </citation>
    <scope>NUCLEOTIDE SEQUENCE</scope>
    <source>
        <strain evidence="5">VKM Ac-1069</strain>
    </source>
</reference>
<comment type="similarity">
    <text evidence="1 2">Belongs to the anti-sigma-factor antagonist family.</text>
</comment>
<dbReference type="InterPro" id="IPR036513">
    <property type="entry name" value="STAS_dom_sf"/>
</dbReference>
<dbReference type="InterPro" id="IPR002645">
    <property type="entry name" value="STAS_dom"/>
</dbReference>
<organism evidence="5 6">
    <name type="scientific">Pseudonocardia halophobica</name>
    <dbReference type="NCBI Taxonomy" id="29401"/>
    <lineage>
        <taxon>Bacteria</taxon>
        <taxon>Bacillati</taxon>
        <taxon>Actinomycetota</taxon>
        <taxon>Actinomycetes</taxon>
        <taxon>Pseudonocardiales</taxon>
        <taxon>Pseudonocardiaceae</taxon>
        <taxon>Pseudonocardia</taxon>
    </lineage>
</organism>
<feature type="domain" description="STAS" evidence="4">
    <location>
        <begin position="43"/>
        <end position="151"/>
    </location>
</feature>
<dbReference type="AlphaFoldDB" id="A0A9W6NXH1"/>
<keyword evidence="3" id="KW-0812">Transmembrane</keyword>
<keyword evidence="3" id="KW-0472">Membrane</keyword>
<dbReference type="GO" id="GO:0043856">
    <property type="term" value="F:anti-sigma factor antagonist activity"/>
    <property type="evidence" value="ECO:0007669"/>
    <property type="project" value="InterPro"/>
</dbReference>
<protein>
    <recommendedName>
        <fullName evidence="2">Anti-sigma factor antagonist</fullName>
    </recommendedName>
</protein>
<dbReference type="NCBIfam" id="TIGR00377">
    <property type="entry name" value="ant_ant_sig"/>
    <property type="match status" value="1"/>
</dbReference>
<feature type="transmembrane region" description="Helical" evidence="3">
    <location>
        <begin position="82"/>
        <end position="104"/>
    </location>
</feature>